<dbReference type="Pfam" id="PF09729">
    <property type="entry name" value="Gti1_Pac2"/>
    <property type="match status" value="1"/>
</dbReference>
<feature type="region of interest" description="Disordered" evidence="2">
    <location>
        <begin position="94"/>
        <end position="125"/>
    </location>
</feature>
<sequence>MASATPLYPTFYGYIASTQDALLLFETCLSGALNHVARRPHDRERVSLIKSGNVFIYEEHSSGIKRWTDGVPWSPSRILGNFLVYRELERPFPPGEKKRAMKRSKNSPGINKQDSVGGSSSSMSGGYNSASAVASSFDATSPASLRKETERSLIGSLVDSYGFKEEGLVKKTLSVTVGGISHHLVSYYTVTDVMNNKFTTPSKDPRFQHVTPRGDLITKQNFRTPIDEVDSMDRIDD</sequence>
<evidence type="ECO:0000256" key="1">
    <source>
        <dbReference type="ARBA" id="ARBA00008359"/>
    </source>
</evidence>
<dbReference type="GO" id="GO:0003677">
    <property type="term" value="F:DNA binding"/>
    <property type="evidence" value="ECO:0007669"/>
    <property type="project" value="TreeGrafter"/>
</dbReference>
<dbReference type="PANTHER" id="PTHR28027">
    <property type="entry name" value="TRANSCRIPTIONAL REGULATOR MIT1"/>
    <property type="match status" value="1"/>
</dbReference>
<protein>
    <recommendedName>
        <fullName evidence="5">Camp independent regulatory protein</fullName>
    </recommendedName>
</protein>
<comment type="similarity">
    <text evidence="1">Belongs to the MIT1/WOR1 family.</text>
</comment>
<dbReference type="InterPro" id="IPR018608">
    <property type="entry name" value="Gti1/Pac2"/>
</dbReference>
<reference evidence="3 4" key="1">
    <citation type="submission" date="2016-05" db="EMBL/GenBank/DDBJ databases">
        <title>A degradative enzymes factory behind the ericoid mycorrhizal symbiosis.</title>
        <authorList>
            <consortium name="DOE Joint Genome Institute"/>
            <person name="Martino E."/>
            <person name="Morin E."/>
            <person name="Grelet G."/>
            <person name="Kuo A."/>
            <person name="Kohler A."/>
            <person name="Daghino S."/>
            <person name="Barry K."/>
            <person name="Choi C."/>
            <person name="Cichocki N."/>
            <person name="Clum A."/>
            <person name="Copeland A."/>
            <person name="Hainaut M."/>
            <person name="Haridas S."/>
            <person name="Labutti K."/>
            <person name="Lindquist E."/>
            <person name="Lipzen A."/>
            <person name="Khouja H.-R."/>
            <person name="Murat C."/>
            <person name="Ohm R."/>
            <person name="Olson A."/>
            <person name="Spatafora J."/>
            <person name="Veneault-Fourrey C."/>
            <person name="Henrissat B."/>
            <person name="Grigoriev I."/>
            <person name="Martin F."/>
            <person name="Perotto S."/>
        </authorList>
    </citation>
    <scope>NUCLEOTIDE SEQUENCE [LARGE SCALE GENOMIC DNA]</scope>
    <source>
        <strain evidence="3 4">UAMH 7357</strain>
    </source>
</reference>
<proteinExistence type="inferred from homology"/>
<gene>
    <name evidence="3" type="ORF">NA56DRAFT_559812</name>
</gene>
<dbReference type="OrthoDB" id="5319641at2759"/>
<dbReference type="AlphaFoldDB" id="A0A2J6QQ17"/>
<keyword evidence="4" id="KW-1185">Reference proteome</keyword>
<accession>A0A2J6QQ17</accession>
<organism evidence="3 4">
    <name type="scientific">Hyaloscypha hepaticicola</name>
    <dbReference type="NCBI Taxonomy" id="2082293"/>
    <lineage>
        <taxon>Eukaryota</taxon>
        <taxon>Fungi</taxon>
        <taxon>Dikarya</taxon>
        <taxon>Ascomycota</taxon>
        <taxon>Pezizomycotina</taxon>
        <taxon>Leotiomycetes</taxon>
        <taxon>Helotiales</taxon>
        <taxon>Hyaloscyphaceae</taxon>
        <taxon>Hyaloscypha</taxon>
    </lineage>
</organism>
<evidence type="ECO:0000313" key="3">
    <source>
        <dbReference type="EMBL" id="PMD28348.1"/>
    </source>
</evidence>
<feature type="non-terminal residue" evidence="3">
    <location>
        <position position="237"/>
    </location>
</feature>
<evidence type="ECO:0000256" key="2">
    <source>
        <dbReference type="SAM" id="MobiDB-lite"/>
    </source>
</evidence>
<feature type="compositionally biased region" description="Low complexity" evidence="2">
    <location>
        <begin position="115"/>
        <end position="125"/>
    </location>
</feature>
<dbReference type="EMBL" id="KZ613464">
    <property type="protein sequence ID" value="PMD28348.1"/>
    <property type="molecule type" value="Genomic_DNA"/>
</dbReference>
<evidence type="ECO:0008006" key="5">
    <source>
        <dbReference type="Google" id="ProtNLM"/>
    </source>
</evidence>
<name>A0A2J6QQ17_9HELO</name>
<dbReference type="PANTHER" id="PTHR28027:SF2">
    <property type="entry name" value="TRANSCRIPTIONAL REGULATOR MIT1"/>
    <property type="match status" value="1"/>
</dbReference>
<evidence type="ECO:0000313" key="4">
    <source>
        <dbReference type="Proteomes" id="UP000235672"/>
    </source>
</evidence>
<dbReference type="Proteomes" id="UP000235672">
    <property type="component" value="Unassembled WGS sequence"/>
</dbReference>